<reference evidence="6 7" key="1">
    <citation type="submission" date="2020-08" db="EMBL/GenBank/DDBJ databases">
        <title>Sequencing the genomes of 1000 actinobacteria strains.</title>
        <authorList>
            <person name="Klenk H.-P."/>
        </authorList>
    </citation>
    <scope>NUCLEOTIDE SEQUENCE [LARGE SCALE GENOMIC DNA]</scope>
    <source>
        <strain evidence="6 7">DSM 22826</strain>
    </source>
</reference>
<feature type="transmembrane region" description="Helical" evidence="5">
    <location>
        <begin position="31"/>
        <end position="57"/>
    </location>
</feature>
<dbReference type="AlphaFoldDB" id="A0A839QDI3"/>
<feature type="transmembrane region" description="Helical" evidence="5">
    <location>
        <begin position="103"/>
        <end position="124"/>
    </location>
</feature>
<name>A0A839QDI3_9MICC</name>
<dbReference type="InterPro" id="IPR003825">
    <property type="entry name" value="Colicin-V_CvpA"/>
</dbReference>
<dbReference type="PANTHER" id="PTHR43019:SF23">
    <property type="entry name" value="PROTEASE DO-LIKE 5, CHLOROPLASTIC"/>
    <property type="match status" value="1"/>
</dbReference>
<dbReference type="GO" id="GO:0016020">
    <property type="term" value="C:membrane"/>
    <property type="evidence" value="ECO:0007669"/>
    <property type="project" value="UniProtKB-SubCell"/>
</dbReference>
<evidence type="ECO:0000313" key="6">
    <source>
        <dbReference type="EMBL" id="MBB2994248.1"/>
    </source>
</evidence>
<dbReference type="RefSeq" id="WP_183509624.1">
    <property type="nucleotide sequence ID" value="NZ_BAABGK010000041.1"/>
</dbReference>
<evidence type="ECO:0000313" key="7">
    <source>
        <dbReference type="Proteomes" id="UP000523000"/>
    </source>
</evidence>
<dbReference type="InterPro" id="IPR043504">
    <property type="entry name" value="Peptidase_S1_PA_chymotrypsin"/>
</dbReference>
<dbReference type="Pfam" id="PF13365">
    <property type="entry name" value="Trypsin_2"/>
    <property type="match status" value="1"/>
</dbReference>
<proteinExistence type="predicted"/>
<gene>
    <name evidence="6" type="ORF">E9229_000439</name>
</gene>
<organism evidence="6 7">
    <name type="scientific">Paeniglutamicibacter cryotolerans</name>
    <dbReference type="NCBI Taxonomy" id="670079"/>
    <lineage>
        <taxon>Bacteria</taxon>
        <taxon>Bacillati</taxon>
        <taxon>Actinomycetota</taxon>
        <taxon>Actinomycetes</taxon>
        <taxon>Micrococcales</taxon>
        <taxon>Micrococcaceae</taxon>
        <taxon>Paeniglutamicibacter</taxon>
    </lineage>
</organism>
<dbReference type="GO" id="GO:0009403">
    <property type="term" value="P:toxin biosynthetic process"/>
    <property type="evidence" value="ECO:0007669"/>
    <property type="project" value="InterPro"/>
</dbReference>
<dbReference type="InterPro" id="IPR047680">
    <property type="entry name" value="MarP-like"/>
</dbReference>
<comment type="subcellular location">
    <subcellularLocation>
        <location evidence="1">Membrane</location>
        <topology evidence="1">Multi-pass membrane protein</topology>
    </subcellularLocation>
</comment>
<dbReference type="Gene3D" id="2.40.10.10">
    <property type="entry name" value="Trypsin-like serine proteases"/>
    <property type="match status" value="2"/>
</dbReference>
<dbReference type="PANTHER" id="PTHR43019">
    <property type="entry name" value="SERINE ENDOPROTEASE DEGS"/>
    <property type="match status" value="1"/>
</dbReference>
<keyword evidence="6" id="KW-0645">Protease</keyword>
<keyword evidence="4 5" id="KW-0472">Membrane</keyword>
<protein>
    <submittedName>
        <fullName evidence="6">S1-C subfamily serine protease</fullName>
    </submittedName>
</protein>
<dbReference type="Proteomes" id="UP000523000">
    <property type="component" value="Unassembled WGS sequence"/>
</dbReference>
<dbReference type="SUPFAM" id="SSF50494">
    <property type="entry name" value="Trypsin-like serine proteases"/>
    <property type="match status" value="1"/>
</dbReference>
<dbReference type="GO" id="GO:0004252">
    <property type="term" value="F:serine-type endopeptidase activity"/>
    <property type="evidence" value="ECO:0007669"/>
    <property type="project" value="InterPro"/>
</dbReference>
<evidence type="ECO:0000256" key="5">
    <source>
        <dbReference type="SAM" id="Phobius"/>
    </source>
</evidence>
<evidence type="ECO:0000256" key="1">
    <source>
        <dbReference type="ARBA" id="ARBA00004141"/>
    </source>
</evidence>
<dbReference type="GO" id="GO:0006508">
    <property type="term" value="P:proteolysis"/>
    <property type="evidence" value="ECO:0007669"/>
    <property type="project" value="UniProtKB-KW"/>
</dbReference>
<keyword evidence="7" id="KW-1185">Reference proteome</keyword>
<feature type="transmembrane region" description="Helical" evidence="5">
    <location>
        <begin position="6"/>
        <end position="24"/>
    </location>
</feature>
<keyword evidence="3 5" id="KW-1133">Transmembrane helix</keyword>
<comment type="caution">
    <text evidence="6">The sequence shown here is derived from an EMBL/GenBank/DDBJ whole genome shotgun (WGS) entry which is preliminary data.</text>
</comment>
<keyword evidence="6" id="KW-0378">Hydrolase</keyword>
<dbReference type="InterPro" id="IPR001940">
    <property type="entry name" value="Peptidase_S1C"/>
</dbReference>
<feature type="transmembrane region" description="Helical" evidence="5">
    <location>
        <begin position="63"/>
        <end position="83"/>
    </location>
</feature>
<dbReference type="PRINTS" id="PR00834">
    <property type="entry name" value="PROTEASES2C"/>
</dbReference>
<sequence length="395" mass="40640">MLFGFTWLDLLLLISLAGFLVSGLRKGFFVTLGAIAGFVAGGTAAFFAIPLVSTWVASPGWRLFWVIASAIVLILIGQGIGAAIGRRIRLWLNLPALRTFDRILGGVANTVVASLVISAIAYSVSTMGMPFISQQIASSQVLGTIKKLTPEPVESFIAQARSIVMGDTIPELFEPFAPTSNAPAPGEVLLGGAIERAAASVVKITGTALACGVNQSGSGFVAANDRVLTNAHVVSGIDDPVVNTQDGRALPATVVYFDEVADTAVLTVPGLSLAPLDLGRDLAPGDDATFMGFPAGGPFKAQGAVVESLRSVMVQDIHGQHPSLLKIYQLAAAVHQGNSGGPLLDAQGKVVGMVFAKAKGEAKVGYALSLQEIAPVVVQAGSRVSGVDTGACSAH</sequence>
<evidence type="ECO:0000256" key="3">
    <source>
        <dbReference type="ARBA" id="ARBA00022989"/>
    </source>
</evidence>
<dbReference type="NCBIfam" id="NF033740">
    <property type="entry name" value="MarP_fam_protase"/>
    <property type="match status" value="1"/>
</dbReference>
<keyword evidence="2 5" id="KW-0812">Transmembrane</keyword>
<dbReference type="Pfam" id="PF02674">
    <property type="entry name" value="Colicin_V"/>
    <property type="match status" value="1"/>
</dbReference>
<dbReference type="InterPro" id="IPR009003">
    <property type="entry name" value="Peptidase_S1_PA"/>
</dbReference>
<evidence type="ECO:0000256" key="4">
    <source>
        <dbReference type="ARBA" id="ARBA00023136"/>
    </source>
</evidence>
<dbReference type="EMBL" id="JACHVS010000001">
    <property type="protein sequence ID" value="MBB2994248.1"/>
    <property type="molecule type" value="Genomic_DNA"/>
</dbReference>
<evidence type="ECO:0000256" key="2">
    <source>
        <dbReference type="ARBA" id="ARBA00022692"/>
    </source>
</evidence>
<accession>A0A839QDI3</accession>